<dbReference type="InterPro" id="IPR042099">
    <property type="entry name" value="ANL_N_sf"/>
</dbReference>
<feature type="domain" description="AMP-dependent synthetase/ligase" evidence="5">
    <location>
        <begin position="235"/>
        <end position="435"/>
    </location>
</feature>
<dbReference type="Pfam" id="PF00501">
    <property type="entry name" value="AMP-binding"/>
    <property type="match status" value="1"/>
</dbReference>
<keyword evidence="3" id="KW-0436">Ligase</keyword>
<dbReference type="InterPro" id="IPR000873">
    <property type="entry name" value="AMP-dep_synth/lig_dom"/>
</dbReference>
<dbReference type="GO" id="GO:0044550">
    <property type="term" value="P:secondary metabolite biosynthetic process"/>
    <property type="evidence" value="ECO:0007669"/>
    <property type="project" value="TreeGrafter"/>
</dbReference>
<evidence type="ECO:0000313" key="8">
    <source>
        <dbReference type="Proteomes" id="UP001175001"/>
    </source>
</evidence>
<evidence type="ECO:0000256" key="4">
    <source>
        <dbReference type="SAM" id="MobiDB-lite"/>
    </source>
</evidence>
<dbReference type="SUPFAM" id="SSF56801">
    <property type="entry name" value="Acetyl-CoA synthetase-like"/>
    <property type="match status" value="1"/>
</dbReference>
<evidence type="ECO:0000256" key="3">
    <source>
        <dbReference type="ARBA" id="ARBA00022598"/>
    </source>
</evidence>
<proteinExistence type="predicted"/>
<feature type="domain" description="Nonribosomal peptide synthetase sidD N-terminal" evidence="6">
    <location>
        <begin position="32"/>
        <end position="204"/>
    </location>
</feature>
<reference evidence="7" key="1">
    <citation type="submission" date="2023-06" db="EMBL/GenBank/DDBJ databases">
        <title>Multi-omics analyses reveal the molecular pathogenesis toolkit of Lasiodiplodia hormozganensis, a cross-kingdom pathogen.</title>
        <authorList>
            <person name="Felix C."/>
            <person name="Meneses R."/>
            <person name="Goncalves M.F.M."/>
            <person name="Tilleman L."/>
            <person name="Duarte A.S."/>
            <person name="Jorrin-Novo J.V."/>
            <person name="Van De Peer Y."/>
            <person name="Deforce D."/>
            <person name="Van Nieuwerburgh F."/>
            <person name="Esteves A.C."/>
            <person name="Alves A."/>
        </authorList>
    </citation>
    <scope>NUCLEOTIDE SEQUENCE</scope>
    <source>
        <strain evidence="7">CBS 339.90</strain>
    </source>
</reference>
<dbReference type="InterPro" id="IPR056896">
    <property type="entry name" value="SIDD_N"/>
</dbReference>
<dbReference type="GO" id="GO:0031177">
    <property type="term" value="F:phosphopantetheine binding"/>
    <property type="evidence" value="ECO:0007669"/>
    <property type="project" value="TreeGrafter"/>
</dbReference>
<evidence type="ECO:0000259" key="6">
    <source>
        <dbReference type="Pfam" id="PF24895"/>
    </source>
</evidence>
<keyword evidence="1" id="KW-0596">Phosphopantetheine</keyword>
<evidence type="ECO:0000256" key="2">
    <source>
        <dbReference type="ARBA" id="ARBA00022553"/>
    </source>
</evidence>
<sequence>MGATPVADIPDASHRPNGLVDTASAGPDGGAGFKAFQMPDLACEKPITPSGMKEEILLLSWLIVLLRTREDSQVSFDWAYEFGPEHKTTKQCLSMEKVMTGLQDPVEKVTAAISTDITPHQQAIPPTPASIILSTSSLGRTPEETKDEGVLHLEVRFSDGQLDIRPAWQTDNMLPFTVTRHADVLAETVQLCLSSPSASISDCLRPTARDLDDIWSWNRELPPTYDFCMHEMISERAQATPDKEAICSWDGSLTYSQIDNYSTTIAHSLKAAGVQPHDVVPACFEKSRWTIVAVLAIMKAGATFALMDPTLPLARLQNMATQVGAKTMLSSRAQHELSASILPDGTHLTIEEATFAFASTPSHNSLPPLPPVDPATLMYIIFPSATTATTKGVTISHRTYTSSAIPRAAAVGYTATWRVLDFASYAFDVSIDSILLTTS</sequence>
<evidence type="ECO:0000313" key="7">
    <source>
        <dbReference type="EMBL" id="KAK0609104.1"/>
    </source>
</evidence>
<dbReference type="EMBL" id="JAUJDW010000284">
    <property type="protein sequence ID" value="KAK0609104.1"/>
    <property type="molecule type" value="Genomic_DNA"/>
</dbReference>
<keyword evidence="2" id="KW-0597">Phosphoprotein</keyword>
<dbReference type="AlphaFoldDB" id="A0AA39U1C4"/>
<evidence type="ECO:0000256" key="1">
    <source>
        <dbReference type="ARBA" id="ARBA00022450"/>
    </source>
</evidence>
<dbReference type="Proteomes" id="UP001175001">
    <property type="component" value="Unassembled WGS sequence"/>
</dbReference>
<accession>A0AA39U1C4</accession>
<dbReference type="GO" id="GO:0043041">
    <property type="term" value="P:amino acid activation for nonribosomal peptide biosynthetic process"/>
    <property type="evidence" value="ECO:0007669"/>
    <property type="project" value="TreeGrafter"/>
</dbReference>
<name>A0AA39U1C4_9PEZI</name>
<dbReference type="GO" id="GO:0005737">
    <property type="term" value="C:cytoplasm"/>
    <property type="evidence" value="ECO:0007669"/>
    <property type="project" value="TreeGrafter"/>
</dbReference>
<protein>
    <submittedName>
        <fullName evidence="7">Nonribosomal peptide synthetase 4</fullName>
    </submittedName>
</protein>
<keyword evidence="8" id="KW-1185">Reference proteome</keyword>
<evidence type="ECO:0000259" key="5">
    <source>
        <dbReference type="Pfam" id="PF00501"/>
    </source>
</evidence>
<dbReference type="PANTHER" id="PTHR45527:SF3">
    <property type="entry name" value="SIDEROPHORE SYNTHETASE (EUROFUNG)"/>
    <property type="match status" value="1"/>
</dbReference>
<gene>
    <name evidence="7" type="primary">NRPS4_0</name>
    <name evidence="7" type="ORF">DIS24_g12498</name>
</gene>
<dbReference type="Pfam" id="PF24895">
    <property type="entry name" value="SIDD_N"/>
    <property type="match status" value="1"/>
</dbReference>
<feature type="non-terminal residue" evidence="7">
    <location>
        <position position="439"/>
    </location>
</feature>
<dbReference type="Gene3D" id="3.40.50.12780">
    <property type="entry name" value="N-terminal domain of ligase-like"/>
    <property type="match status" value="1"/>
</dbReference>
<feature type="region of interest" description="Disordered" evidence="4">
    <location>
        <begin position="1"/>
        <end position="26"/>
    </location>
</feature>
<dbReference type="PANTHER" id="PTHR45527">
    <property type="entry name" value="NONRIBOSOMAL PEPTIDE SYNTHETASE"/>
    <property type="match status" value="1"/>
</dbReference>
<comment type="caution">
    <text evidence="7">The sequence shown here is derived from an EMBL/GenBank/DDBJ whole genome shotgun (WGS) entry which is preliminary data.</text>
</comment>
<organism evidence="7 8">
    <name type="scientific">Lasiodiplodia hormozganensis</name>
    <dbReference type="NCBI Taxonomy" id="869390"/>
    <lineage>
        <taxon>Eukaryota</taxon>
        <taxon>Fungi</taxon>
        <taxon>Dikarya</taxon>
        <taxon>Ascomycota</taxon>
        <taxon>Pezizomycotina</taxon>
        <taxon>Dothideomycetes</taxon>
        <taxon>Dothideomycetes incertae sedis</taxon>
        <taxon>Botryosphaeriales</taxon>
        <taxon>Botryosphaeriaceae</taxon>
        <taxon>Lasiodiplodia</taxon>
    </lineage>
</organism>
<dbReference type="GO" id="GO:0016874">
    <property type="term" value="F:ligase activity"/>
    <property type="evidence" value="ECO:0007669"/>
    <property type="project" value="UniProtKB-KW"/>
</dbReference>